<evidence type="ECO:0000313" key="1">
    <source>
        <dbReference type="EMBL" id="GFZ96935.1"/>
    </source>
</evidence>
<sequence>MRYYIDTEFNGTGGQLLSIALVREDGAYFYEVLHAHELVVPWVKEHVVPHFGQEPVARLQVVKKLQKFLRKDPGQHVFIADWPEDLAHFNMMLLRDHGRRNDPFQYACLLLHLPGFDTAEASEIPHNALEDARALADYVEGNLAGSRKGMIAEDLALVRNACGDAPLA</sequence>
<protein>
    <submittedName>
        <fullName evidence="1">Uncharacterized protein</fullName>
    </submittedName>
</protein>
<accession>A0ABQ1F1E1</accession>
<comment type="caution">
    <text evidence="1">The sequence shown here is derived from an EMBL/GenBank/DDBJ whole genome shotgun (WGS) entry which is preliminary data.</text>
</comment>
<dbReference type="InterPro" id="IPR012337">
    <property type="entry name" value="RNaseH-like_sf"/>
</dbReference>
<dbReference type="InterPro" id="IPR036397">
    <property type="entry name" value="RNaseH_sf"/>
</dbReference>
<keyword evidence="2" id="KW-1185">Reference proteome</keyword>
<dbReference type="RefSeq" id="WP_188640838.1">
    <property type="nucleotide sequence ID" value="NZ_BMID01000001.1"/>
</dbReference>
<dbReference type="EMBL" id="BMID01000001">
    <property type="protein sequence ID" value="GFZ96935.1"/>
    <property type="molecule type" value="Genomic_DNA"/>
</dbReference>
<organism evidence="1 2">
    <name type="scientific">Blastomonas marina</name>
    <dbReference type="NCBI Taxonomy" id="1867408"/>
    <lineage>
        <taxon>Bacteria</taxon>
        <taxon>Pseudomonadati</taxon>
        <taxon>Pseudomonadota</taxon>
        <taxon>Alphaproteobacteria</taxon>
        <taxon>Sphingomonadales</taxon>
        <taxon>Sphingomonadaceae</taxon>
        <taxon>Blastomonas</taxon>
    </lineage>
</organism>
<proteinExistence type="predicted"/>
<dbReference type="Gene3D" id="3.30.420.10">
    <property type="entry name" value="Ribonuclease H-like superfamily/Ribonuclease H"/>
    <property type="match status" value="1"/>
</dbReference>
<gene>
    <name evidence="1" type="ORF">GCM10010923_00980</name>
</gene>
<reference evidence="2" key="1">
    <citation type="journal article" date="2019" name="Int. J. Syst. Evol. Microbiol.">
        <title>The Global Catalogue of Microorganisms (GCM) 10K type strain sequencing project: providing services to taxonomists for standard genome sequencing and annotation.</title>
        <authorList>
            <consortium name="The Broad Institute Genomics Platform"/>
            <consortium name="The Broad Institute Genome Sequencing Center for Infectious Disease"/>
            <person name="Wu L."/>
            <person name="Ma J."/>
        </authorList>
    </citation>
    <scope>NUCLEOTIDE SEQUENCE [LARGE SCALE GENOMIC DNA]</scope>
    <source>
        <strain evidence="2">CGMCC 1.15297</strain>
    </source>
</reference>
<evidence type="ECO:0000313" key="2">
    <source>
        <dbReference type="Proteomes" id="UP000603317"/>
    </source>
</evidence>
<dbReference type="SUPFAM" id="SSF53098">
    <property type="entry name" value="Ribonuclease H-like"/>
    <property type="match status" value="1"/>
</dbReference>
<dbReference type="Proteomes" id="UP000603317">
    <property type="component" value="Unassembled WGS sequence"/>
</dbReference>
<name>A0ABQ1F1E1_9SPHN</name>